<keyword evidence="12" id="KW-0865">Zymogen</keyword>
<dbReference type="InterPro" id="IPR035986">
    <property type="entry name" value="PKD_dom_sf"/>
</dbReference>
<accession>A0A8B3DGT3</accession>
<feature type="binding site" evidence="19">
    <location>
        <position position="529"/>
    </location>
    <ligand>
        <name>Ca(2+)</name>
        <dbReference type="ChEBI" id="CHEBI:29108"/>
        <label>4</label>
    </ligand>
</feature>
<feature type="binding site" evidence="19">
    <location>
        <position position="523"/>
    </location>
    <ligand>
        <name>Ca(2+)</name>
        <dbReference type="ChEBI" id="CHEBI:29108"/>
        <label>3</label>
    </ligand>
</feature>
<dbReference type="EC" id="3.4.24.3" evidence="4"/>
<dbReference type="GO" id="GO:0008270">
    <property type="term" value="F:zinc ion binding"/>
    <property type="evidence" value="ECO:0007669"/>
    <property type="project" value="InterPro"/>
</dbReference>
<evidence type="ECO:0000256" key="14">
    <source>
        <dbReference type="SAM" id="SignalP"/>
    </source>
</evidence>
<comment type="catalytic activity">
    <reaction evidence="1">
        <text>Digestion of native collagen in the triple helical region at Xaa-|-Gly bonds. With synthetic peptides, a preference is shown for Gly at P3 and P1', Pro and Ala at P2 and P2', and hydroxyproline, Ala or Arg at P3'.</text>
        <dbReference type="EC" id="3.4.24.3"/>
    </reaction>
</comment>
<evidence type="ECO:0000256" key="12">
    <source>
        <dbReference type="ARBA" id="ARBA00023145"/>
    </source>
</evidence>
<evidence type="ECO:0000256" key="1">
    <source>
        <dbReference type="ARBA" id="ARBA00000424"/>
    </source>
</evidence>
<evidence type="ECO:0000259" key="15">
    <source>
        <dbReference type="PROSITE" id="PS50093"/>
    </source>
</evidence>
<dbReference type="PDB" id="7ESI">
    <property type="method" value="X-ray"/>
    <property type="resolution" value="1.80 A"/>
    <property type="chains" value="A=1-605"/>
</dbReference>
<dbReference type="CDD" id="cd00146">
    <property type="entry name" value="PKD"/>
    <property type="match status" value="1"/>
</dbReference>
<dbReference type="Pfam" id="PF01752">
    <property type="entry name" value="Peptidase_M9"/>
    <property type="match status" value="1"/>
</dbReference>
<reference evidence="18" key="3">
    <citation type="journal article" date="2022" name="Nat. Commun.">
        <title>Structure of Vibrio collagenase VhaC provides insight into the mechanism of bacterial collagenolysis.</title>
        <authorList>
            <person name="Wang Y."/>
            <person name="Wang P."/>
            <person name="Cao H.Y."/>
            <person name="Ding H.T."/>
            <person name="Su H.N."/>
            <person name="Liu S.C."/>
            <person name="Liu G."/>
            <person name="Zhang X."/>
            <person name="Li C.Y."/>
            <person name="Peng M."/>
            <person name="Li F."/>
            <person name="Li S."/>
            <person name="Chen Y."/>
            <person name="Chen X.L."/>
            <person name="Zhang Y.Z."/>
        </authorList>
    </citation>
    <scope>X-RAY CRYSTALLOGRAPHY (1.80 ANGSTROMS) OF 1-605 IN COMPLEX WITH CA(2+) AND ZN(2+)</scope>
    <scope>DISULFIDE BONDS</scope>
</reference>
<evidence type="ECO:0000256" key="2">
    <source>
        <dbReference type="ARBA" id="ARBA00001947"/>
    </source>
</evidence>
<feature type="binding site" evidence="18 19">
    <location>
        <position position="505"/>
    </location>
    <ligand>
        <name>Zn(2+)</name>
        <dbReference type="ChEBI" id="CHEBI:29105"/>
    </ligand>
</feature>
<feature type="binding site" evidence="19">
    <location>
        <position position="528"/>
    </location>
    <ligand>
        <name>Ca(2+)</name>
        <dbReference type="ChEBI" id="CHEBI:29108"/>
        <label>3</label>
    </ligand>
</feature>
<dbReference type="RefSeq" id="WP_114092129.1">
    <property type="nucleotide sequence ID" value="NZ_QOUW02000027.1"/>
</dbReference>
<evidence type="ECO:0007829" key="19">
    <source>
        <dbReference type="PDB" id="7VLZ"/>
    </source>
</evidence>
<keyword evidence="5" id="KW-0964">Secreted</keyword>
<dbReference type="InterPro" id="IPR022409">
    <property type="entry name" value="PKD/Chitinase_dom"/>
</dbReference>
<protein>
    <recommendedName>
        <fullName evidence="4">microbial collagenase</fullName>
        <ecNumber evidence="4">3.4.24.3</ecNumber>
    </recommendedName>
</protein>
<dbReference type="Gene3D" id="1.10.390.20">
    <property type="match status" value="1"/>
</dbReference>
<feature type="binding site" evidence="19">
    <location>
        <position position="462"/>
    </location>
    <ligand>
        <name>Ca(2+)</name>
        <dbReference type="ChEBI" id="CHEBI:29108"/>
        <label>1</label>
    </ligand>
</feature>
<name>A0A8B3DGT3_VIBHA</name>
<dbReference type="Proteomes" id="UP000253437">
    <property type="component" value="Unassembled WGS sequence"/>
</dbReference>
<proteinExistence type="evidence at protein level"/>
<dbReference type="InterPro" id="IPR013783">
    <property type="entry name" value="Ig-like_fold"/>
</dbReference>
<dbReference type="SUPFAM" id="SSF49299">
    <property type="entry name" value="PKD domain"/>
    <property type="match status" value="1"/>
</dbReference>
<keyword evidence="11" id="KW-0482">Metalloprotease</keyword>
<feature type="disulfide bond" evidence="18 19">
    <location>
        <begin position="366"/>
        <end position="386"/>
    </location>
</feature>
<keyword evidence="10 18" id="KW-0862">Zinc</keyword>
<reference evidence="19" key="2">
    <citation type="submission" date="2021-10" db="PDB data bank">
        <title>Crystal structure of the collagenase unit of a Vibrio collagenase from Vibrio harveyi VHJR7.</title>
        <authorList>
            <person name="Wang Y."/>
            <person name="Cao H.Y."/>
            <person name="Peng M."/>
        </authorList>
    </citation>
    <scope>X-RAY CRYSTALLOGRAPHY (1.60 ANGSTROMS) OF 1-605 IN COMPLEX WITH CA(2+) AND ZN(2+)</scope>
    <scope>DISULFIDE BONDS</scope>
</reference>
<evidence type="ECO:0007829" key="18">
    <source>
        <dbReference type="PDB" id="7ESI"/>
    </source>
</evidence>
<evidence type="ECO:0000256" key="10">
    <source>
        <dbReference type="ARBA" id="ARBA00022833"/>
    </source>
</evidence>
<keyword evidence="18 19" id="KW-0106">Calcium</keyword>
<feature type="binding site" evidence="19">
    <location>
        <position position="421"/>
    </location>
    <ligand>
        <name>Ca(2+)</name>
        <dbReference type="ChEBI" id="CHEBI:29108"/>
        <label>1</label>
    </ligand>
</feature>
<evidence type="ECO:0000313" key="17">
    <source>
        <dbReference type="Proteomes" id="UP000253437"/>
    </source>
</evidence>
<dbReference type="PDB" id="7VLZ">
    <property type="method" value="X-ray"/>
    <property type="resolution" value="1.60 A"/>
    <property type="chains" value="A=1-605"/>
</dbReference>
<evidence type="ECO:0000256" key="3">
    <source>
        <dbReference type="ARBA" id="ARBA00004613"/>
    </source>
</evidence>
<feature type="binding site" evidence="18 19">
    <location>
        <position position="481"/>
    </location>
    <ligand>
        <name>Zn(2+)</name>
        <dbReference type="ChEBI" id="CHEBI:29105"/>
    </ligand>
</feature>
<dbReference type="InterPro" id="IPR000601">
    <property type="entry name" value="PKD_dom"/>
</dbReference>
<keyword evidence="9" id="KW-0378">Hydrolase</keyword>
<evidence type="ECO:0000256" key="6">
    <source>
        <dbReference type="ARBA" id="ARBA00022670"/>
    </source>
</evidence>
<dbReference type="GO" id="GO:0005576">
    <property type="term" value="C:extracellular region"/>
    <property type="evidence" value="ECO:0007669"/>
    <property type="project" value="UniProtKB-SubCell"/>
</dbReference>
<evidence type="ECO:0000256" key="13">
    <source>
        <dbReference type="PIRSR" id="PIRSR602169-1"/>
    </source>
</evidence>
<dbReference type="PROSITE" id="PS50093">
    <property type="entry name" value="PKD"/>
    <property type="match status" value="1"/>
</dbReference>
<feature type="binding site" evidence="18 19">
    <location>
        <position position="485"/>
    </location>
    <ligand>
        <name>Ca(2+)</name>
        <dbReference type="ChEBI" id="CHEBI:29108"/>
        <label>2</label>
    </ligand>
</feature>
<comment type="subcellular location">
    <subcellularLocation>
        <location evidence="3">Secreted</location>
    </subcellularLocation>
</comment>
<keyword evidence="7 18" id="KW-0479">Metal-binding</keyword>
<keyword evidence="18 19" id="KW-0002">3D-structure</keyword>
<feature type="signal peptide" evidence="14">
    <location>
        <begin position="1"/>
        <end position="21"/>
    </location>
</feature>
<dbReference type="EMBL" id="QOUW02000027">
    <property type="protein sequence ID" value="RIW13880.1"/>
    <property type="molecule type" value="Genomic_DNA"/>
</dbReference>
<comment type="cofactor">
    <cofactor evidence="2">
        <name>Zn(2+)</name>
        <dbReference type="ChEBI" id="CHEBI:29105"/>
    </cofactor>
</comment>
<evidence type="ECO:0000256" key="7">
    <source>
        <dbReference type="ARBA" id="ARBA00022723"/>
    </source>
</evidence>
<dbReference type="InterPro" id="IPR013661">
    <property type="entry name" value="Peptidase_M9_N_dom"/>
</dbReference>
<dbReference type="PRINTS" id="PR00931">
    <property type="entry name" value="MICOLLPTASE"/>
</dbReference>
<dbReference type="SMART" id="SM00089">
    <property type="entry name" value="PKD"/>
    <property type="match status" value="1"/>
</dbReference>
<dbReference type="SMR" id="A0A8B3DGT3"/>
<feature type="disulfide bond" evidence="18 19">
    <location>
        <begin position="343"/>
        <end position="349"/>
    </location>
</feature>
<comment type="caution">
    <text evidence="16">The sequence shown here is derived from an EMBL/GenBank/DDBJ whole genome shotgun (WGS) entry which is preliminary data.</text>
</comment>
<evidence type="ECO:0000256" key="8">
    <source>
        <dbReference type="ARBA" id="ARBA00022729"/>
    </source>
</evidence>
<feature type="binding site" evidence="18 19">
    <location>
        <position position="491"/>
    </location>
    <ligand>
        <name>Ca(2+)</name>
        <dbReference type="ChEBI" id="CHEBI:29108"/>
        <label>2</label>
    </ligand>
</feature>
<evidence type="ECO:0000256" key="5">
    <source>
        <dbReference type="ARBA" id="ARBA00022525"/>
    </source>
</evidence>
<feature type="binding site" evidence="19">
    <location>
        <position position="526"/>
    </location>
    <ligand>
        <name>Ca(2+)</name>
        <dbReference type="ChEBI" id="CHEBI:29108"/>
        <label>3</label>
    </ligand>
</feature>
<dbReference type="Pfam" id="PF18911">
    <property type="entry name" value="PKD_4"/>
    <property type="match status" value="1"/>
</dbReference>
<dbReference type="GO" id="GO:0006508">
    <property type="term" value="P:proteolysis"/>
    <property type="evidence" value="ECO:0007669"/>
    <property type="project" value="UniProtKB-KW"/>
</dbReference>
<evidence type="ECO:0000256" key="4">
    <source>
        <dbReference type="ARBA" id="ARBA00012653"/>
    </source>
</evidence>
<dbReference type="InterPro" id="IPR002169">
    <property type="entry name" value="Peptidase_M9A/M9B"/>
</dbReference>
<gene>
    <name evidence="16" type="ORF">DS957_010145</name>
</gene>
<dbReference type="Pfam" id="PF08453">
    <property type="entry name" value="Peptidase_M9_N"/>
    <property type="match status" value="1"/>
</dbReference>
<organism evidence="16 17">
    <name type="scientific">Vibrio harveyi</name>
    <name type="common">Beneckea harveyi</name>
    <dbReference type="NCBI Taxonomy" id="669"/>
    <lineage>
        <taxon>Bacteria</taxon>
        <taxon>Pseudomonadati</taxon>
        <taxon>Pseudomonadota</taxon>
        <taxon>Gammaproteobacteria</taxon>
        <taxon>Vibrionales</taxon>
        <taxon>Vibrionaceae</taxon>
        <taxon>Vibrio</taxon>
    </lineage>
</organism>
<feature type="active site" evidence="13">
    <location>
        <position position="478"/>
    </location>
</feature>
<keyword evidence="8 14" id="KW-0732">Signal</keyword>
<feature type="binding site" evidence="18 19">
    <location>
        <position position="477"/>
    </location>
    <ligand>
        <name>Zn(2+)</name>
        <dbReference type="ChEBI" id="CHEBI:29105"/>
    </ligand>
</feature>
<reference evidence="16 17" key="1">
    <citation type="submission" date="2018-08" db="EMBL/GenBank/DDBJ databases">
        <title>Vibrio harveyi strains pathogenic to white snook Centropomus viridis Lockington (1877) and potential probiotic bacteria.</title>
        <authorList>
            <person name="Soto-Rodriguez S."/>
            <person name="Gomez-Gil B."/>
            <person name="Lozano-Olvera R."/>
        </authorList>
    </citation>
    <scope>NUCLEOTIDE SEQUENCE [LARGE SCALE GENOMIC DNA]</scope>
    <source>
        <strain evidence="16 17">CAIM 1508</strain>
    </source>
</reference>
<feature type="binding site" evidence="19">
    <location>
        <position position="376"/>
    </location>
    <ligand>
        <name>Ca(2+)</name>
        <dbReference type="ChEBI" id="CHEBI:29108"/>
        <label>1</label>
    </ligand>
</feature>
<evidence type="ECO:0000256" key="11">
    <source>
        <dbReference type="ARBA" id="ARBA00023049"/>
    </source>
</evidence>
<evidence type="ECO:0000313" key="16">
    <source>
        <dbReference type="EMBL" id="RIW13880.1"/>
    </source>
</evidence>
<dbReference type="Gene3D" id="3.40.30.160">
    <property type="entry name" value="Collagenase ColT, N-terminal domain"/>
    <property type="match status" value="1"/>
</dbReference>
<dbReference type="Gene3D" id="2.60.40.10">
    <property type="entry name" value="Immunoglobulins"/>
    <property type="match status" value="1"/>
</dbReference>
<feature type="disulfide bond" evidence="18 19">
    <location>
        <begin position="78"/>
        <end position="102"/>
    </location>
</feature>
<feature type="binding site" evidence="18 19">
    <location>
        <position position="446"/>
    </location>
    <ligand>
        <name>Ca(2+)</name>
        <dbReference type="ChEBI" id="CHEBI:29108"/>
        <label>2</label>
    </ligand>
</feature>
<dbReference type="Gene3D" id="2.60.120.380">
    <property type="match status" value="1"/>
</dbReference>
<sequence>MELKNLTVAIATFFASTNALALSEPSQQVTEIYQHHAHQNGNDRALPDYAPTKLLPQQPKPTLRTLSTRSAEQAANVCDVEAFTSNSSNDVLNAIKTQGASCVNALFSAESRIQEAAFESGHMYNIAKHTTNLAKAYAGGGSDELEALFLYLRAGYYAEFYNSKVSFLSWVTPAVKEAVDAFVNNANFYENSDPHGKVLSEVIITMDSAGLQHAYLPQVTQWLTRWDSQYAQNWYMRNAVNGVFTILFGGQWNEQFVQTIGNQTELVKALGDFALRSSAIGASDEFMAANAGRELGRLTKYSGSASSTVKSKLTEIFAQYEMYGRGDAIWLGAADTVSYYADCSDYGICNFESQLKGLVLSQSYTCSPTIRILSQNMTQDQHVAACSKMGYEEGYFHTSLETGRQPVADDYNTQLQVNIFDSSDDYGKYAGPIFNISTNNGGMYLEGDPATPGNIPNFVAYEAPYANPDHFVWNLEHEYVHYLDGRFDLYGGFGHPTERIVWWSEGIAEYVSKENDNQAAIDTIKDGSTFTLSEIFETSYDGFDVDRIYRWGYLAVRFMFERHKDDVNQMLIETRQGNWANYKATINQWAILYQSEFEQWQQALVSGDAPNAFITANSEGKVGESITFSSENSTDANGKIVSVLWDFGDGTTSTQTQPSHQYGSEGQYTISLTVTDNDGLTASTTHSLTITAQGGSDALPQDCAVQSKISGGRLTVGQAACLATQQTIWLSIPAVNEHTSMAITTANGVGDLKIEYSNDGWPNGSNHHAWSDNAGNAECITLSNQRNYWGYVKVSGEFENAAIVVGFDTSGCRQ</sequence>
<feature type="domain" description="PKD" evidence="15">
    <location>
        <begin position="609"/>
        <end position="697"/>
    </location>
</feature>
<feature type="binding site" evidence="18 19">
    <location>
        <position position="489"/>
    </location>
    <ligand>
        <name>Ca(2+)</name>
        <dbReference type="ChEBI" id="CHEBI:29108"/>
        <label>2</label>
    </ligand>
</feature>
<dbReference type="GO" id="GO:0004222">
    <property type="term" value="F:metalloendopeptidase activity"/>
    <property type="evidence" value="ECO:0007669"/>
    <property type="project" value="UniProtKB-EC"/>
</dbReference>
<evidence type="ECO:0000256" key="9">
    <source>
        <dbReference type="ARBA" id="ARBA00022801"/>
    </source>
</evidence>
<dbReference type="AlphaFoldDB" id="A0A8B3DGT3"/>
<feature type="chain" id="PRO_5032551278" description="microbial collagenase" evidence="14">
    <location>
        <begin position="22"/>
        <end position="814"/>
    </location>
</feature>
<keyword evidence="6" id="KW-0645">Protease</keyword>